<keyword evidence="2" id="KW-1185">Reference proteome</keyword>
<evidence type="ECO:0000313" key="1">
    <source>
        <dbReference type="EMBL" id="MEJ7137567.1"/>
    </source>
</evidence>
<comment type="caution">
    <text evidence="1">The sequence shown here is derived from an EMBL/GenBank/DDBJ whole genome shotgun (WGS) entry which is preliminary data.</text>
</comment>
<reference evidence="1" key="1">
    <citation type="submission" date="2023-10" db="EMBL/GenBank/DDBJ databases">
        <title>Amphibacter perezi, gen. nov., sp. nov. a novel taxa of the family Comamonadaceae, class Betaproteobacteria isolated from the skin microbiota of Pelophylax perezi from different populations.</title>
        <authorList>
            <person name="Costa S."/>
            <person name="Proenca D.N."/>
            <person name="Lopes I."/>
            <person name="Morais P.V."/>
        </authorList>
    </citation>
    <scope>NUCLEOTIDE SEQUENCE</scope>
    <source>
        <strain evidence="1">SL12-8</strain>
    </source>
</reference>
<accession>A0ACC6P051</accession>
<dbReference type="EMBL" id="JAWDIE010000004">
    <property type="protein sequence ID" value="MEJ7137567.1"/>
    <property type="molecule type" value="Genomic_DNA"/>
</dbReference>
<dbReference type="Proteomes" id="UP001364695">
    <property type="component" value="Unassembled WGS sequence"/>
</dbReference>
<sequence>MSDTPHPLFARLVTECGATWLDSAGLDAFLAQGGEQVILLAGNPVRFPEGLDVAVVLPELNAHFGGQWHMAIATTASEDAIARRYGAQQWPSLIFLRDGQYVETVAGMLDWDVYLTRIGALRQQAARRAPGIGIAVVAAGAGTSASACGHNH</sequence>
<organism evidence="1 2">
    <name type="scientific">Amphibiibacter pelophylacis</name>
    <dbReference type="NCBI Taxonomy" id="1799477"/>
    <lineage>
        <taxon>Bacteria</taxon>
        <taxon>Pseudomonadati</taxon>
        <taxon>Pseudomonadota</taxon>
        <taxon>Betaproteobacteria</taxon>
        <taxon>Burkholderiales</taxon>
        <taxon>Sphaerotilaceae</taxon>
        <taxon>Amphibiibacter</taxon>
    </lineage>
</organism>
<name>A0ACC6P051_9BURK</name>
<gene>
    <name evidence="1" type="ORF">RV045_03860</name>
</gene>
<evidence type="ECO:0000313" key="2">
    <source>
        <dbReference type="Proteomes" id="UP001364695"/>
    </source>
</evidence>
<proteinExistence type="predicted"/>
<protein>
    <submittedName>
        <fullName evidence="1">Hydrogenase</fullName>
    </submittedName>
</protein>